<comment type="caution">
    <text evidence="7">The sequence shown here is derived from an EMBL/GenBank/DDBJ whole genome shotgun (WGS) entry which is preliminary data.</text>
</comment>
<evidence type="ECO:0000256" key="5">
    <source>
        <dbReference type="ARBA" id="ARBA00072139"/>
    </source>
</evidence>
<reference evidence="7" key="1">
    <citation type="submission" date="2022-07" db="EMBL/GenBank/DDBJ databases">
        <title>Description and genome-wide analysis of Profundicola chukchiensis gen. nov., sp. nov., marine bacteria isolated from bottom sediments of the Chukchi Sea.</title>
        <authorList>
            <person name="Romanenko L."/>
            <person name="Otstavnykh N."/>
            <person name="Kurilenko V."/>
            <person name="Eremeev V."/>
            <person name="Velansky P."/>
            <person name="Mikhailov V."/>
            <person name="Isaeva M."/>
        </authorList>
    </citation>
    <scope>NUCLEOTIDE SEQUENCE</scope>
    <source>
        <strain evidence="7">KMM 9713</strain>
    </source>
</reference>
<evidence type="ECO:0000256" key="2">
    <source>
        <dbReference type="ARBA" id="ARBA00022801"/>
    </source>
</evidence>
<gene>
    <name evidence="7" type="ORF">NMK71_10295</name>
</gene>
<dbReference type="Gene3D" id="3.60.110.10">
    <property type="entry name" value="Carbon-nitrogen hydrolase"/>
    <property type="match status" value="1"/>
</dbReference>
<dbReference type="RefSeq" id="WP_304421125.1">
    <property type="nucleotide sequence ID" value="NZ_JANCMU010000007.1"/>
</dbReference>
<evidence type="ECO:0000256" key="4">
    <source>
        <dbReference type="ARBA" id="ARBA00052904"/>
    </source>
</evidence>
<dbReference type="Pfam" id="PF00795">
    <property type="entry name" value="CN_hydrolase"/>
    <property type="match status" value="1"/>
</dbReference>
<protein>
    <recommendedName>
        <fullName evidence="5">Omega-amidase YafV</fullName>
        <ecNumber evidence="3">3.5.1.3</ecNumber>
    </recommendedName>
</protein>
<dbReference type="Proteomes" id="UP001152599">
    <property type="component" value="Unassembled WGS sequence"/>
</dbReference>
<comment type="similarity">
    <text evidence="1">Belongs to the carbon-nitrogen hydrolase superfamily. NIT1/NIT2 family.</text>
</comment>
<sequence>MKTLRIALLEYDIAWENPAKNFEKVDELLKGVGADVFFLPEMFSTGFTMNPEKNAEPIFGKSFKFLQQKAIEHQAAFCASVPTKSDGQYFNRLYWVEPNETFVIYDKRHLFSLVGEEKHYTAGLERKVIDYKGWRLMPQICYDLRFPVWARNDLNYDVIFYVANWPERRKTAWLSLLQARSIENISYCIGVNRIGDDAQGIYHSGDSNVFDAQGNKLESLSENKEVLIYELQKEDLLETRSKFKFLNDKDNFKINL</sequence>
<dbReference type="FunFam" id="3.60.110.10:FF:000004">
    <property type="entry name" value="Carbon-nitrogen hydrolase"/>
    <property type="match status" value="1"/>
</dbReference>
<accession>A0A9X4MXQ7</accession>
<dbReference type="EMBL" id="JANCMU010000007">
    <property type="protein sequence ID" value="MDG4946806.1"/>
    <property type="molecule type" value="Genomic_DNA"/>
</dbReference>
<dbReference type="InterPro" id="IPR036526">
    <property type="entry name" value="C-N_Hydrolase_sf"/>
</dbReference>
<name>A0A9X4MXQ7_9FLAO</name>
<evidence type="ECO:0000313" key="7">
    <source>
        <dbReference type="EMBL" id="MDG4946806.1"/>
    </source>
</evidence>
<evidence type="ECO:0000256" key="3">
    <source>
        <dbReference type="ARBA" id="ARBA00039118"/>
    </source>
</evidence>
<dbReference type="PANTHER" id="PTHR47799">
    <property type="entry name" value="OMEGA-AMIDASE YAFV"/>
    <property type="match status" value="1"/>
</dbReference>
<feature type="domain" description="CN hydrolase" evidence="6">
    <location>
        <begin position="4"/>
        <end position="233"/>
    </location>
</feature>
<dbReference type="InterPro" id="IPR052737">
    <property type="entry name" value="Omega-amidase_YafV"/>
</dbReference>
<dbReference type="GO" id="GO:0106008">
    <property type="term" value="F:2-oxoglutaramate amidase activity"/>
    <property type="evidence" value="ECO:0007669"/>
    <property type="project" value="TreeGrafter"/>
</dbReference>
<dbReference type="GO" id="GO:0050152">
    <property type="term" value="F:omega-amidase activity"/>
    <property type="evidence" value="ECO:0007669"/>
    <property type="project" value="UniProtKB-EC"/>
</dbReference>
<keyword evidence="8" id="KW-1185">Reference proteome</keyword>
<dbReference type="PROSITE" id="PS50263">
    <property type="entry name" value="CN_HYDROLASE"/>
    <property type="match status" value="1"/>
</dbReference>
<dbReference type="AlphaFoldDB" id="A0A9X4MXQ7"/>
<dbReference type="SUPFAM" id="SSF56317">
    <property type="entry name" value="Carbon-nitrogen hydrolase"/>
    <property type="match status" value="1"/>
</dbReference>
<dbReference type="PANTHER" id="PTHR47799:SF1">
    <property type="entry name" value="OMEGA-AMIDASE YAFV"/>
    <property type="match status" value="1"/>
</dbReference>
<organism evidence="7 8">
    <name type="scientific">Profundicola chukchiensis</name>
    <dbReference type="NCBI Taxonomy" id="2961959"/>
    <lineage>
        <taxon>Bacteria</taxon>
        <taxon>Pseudomonadati</taxon>
        <taxon>Bacteroidota</taxon>
        <taxon>Flavobacteriia</taxon>
        <taxon>Flavobacteriales</taxon>
        <taxon>Weeksellaceae</taxon>
        <taxon>Profundicola</taxon>
    </lineage>
</organism>
<comment type="catalytic activity">
    <reaction evidence="4">
        <text>a monoamide of a dicarboxylate + H2O = a dicarboxylate + NH4(+)</text>
        <dbReference type="Rhea" id="RHEA:11716"/>
        <dbReference type="ChEBI" id="CHEBI:15377"/>
        <dbReference type="ChEBI" id="CHEBI:28938"/>
        <dbReference type="ChEBI" id="CHEBI:28965"/>
        <dbReference type="ChEBI" id="CHEBI:77450"/>
        <dbReference type="EC" id="3.5.1.3"/>
    </reaction>
</comment>
<evidence type="ECO:0000313" key="8">
    <source>
        <dbReference type="Proteomes" id="UP001152599"/>
    </source>
</evidence>
<evidence type="ECO:0000256" key="1">
    <source>
        <dbReference type="ARBA" id="ARBA00010613"/>
    </source>
</evidence>
<dbReference type="EC" id="3.5.1.3" evidence="3"/>
<keyword evidence="2" id="KW-0378">Hydrolase</keyword>
<dbReference type="InterPro" id="IPR003010">
    <property type="entry name" value="C-N_Hydrolase"/>
</dbReference>
<evidence type="ECO:0000259" key="6">
    <source>
        <dbReference type="PROSITE" id="PS50263"/>
    </source>
</evidence>
<proteinExistence type="inferred from homology"/>